<evidence type="ECO:0000313" key="2">
    <source>
        <dbReference type="Proteomes" id="UP000269019"/>
    </source>
</evidence>
<name>A0A3G6J5L1_9CORY</name>
<dbReference type="EMBL" id="CP033896">
    <property type="protein sequence ID" value="AZA13381.1"/>
    <property type="molecule type" value="Genomic_DNA"/>
</dbReference>
<sequence length="200" mass="21344">MSSVHVRIGHGGSFRIRCCQHSGVQLLWGCHGELQVWLKICRVYQLLTATENTPLQGWQCWVEVHNRHRLPTVALPDKTHSHLSPGVATGNTTLVVAGGHQVALLAPLVIVAGVPPNSHTAQQLTAANKITCQNSASPSFQQISPAECVRLPSTHTGCAVPIVGVQQGAHRALLPSGIPVAWVPLAPMHSEDNLSFLPSA</sequence>
<dbReference type="KEGG" id="ccho:CCHOA_04865"/>
<organism evidence="1 2">
    <name type="scientific">Corynebacterium choanae</name>
    <dbReference type="NCBI Taxonomy" id="1862358"/>
    <lineage>
        <taxon>Bacteria</taxon>
        <taxon>Bacillati</taxon>
        <taxon>Actinomycetota</taxon>
        <taxon>Actinomycetes</taxon>
        <taxon>Mycobacteriales</taxon>
        <taxon>Corynebacteriaceae</taxon>
        <taxon>Corynebacterium</taxon>
    </lineage>
</organism>
<protein>
    <submittedName>
        <fullName evidence="1">Uncharacterized protein</fullName>
    </submittedName>
</protein>
<accession>A0A3G6J5L1</accession>
<proteinExistence type="predicted"/>
<evidence type="ECO:0000313" key="1">
    <source>
        <dbReference type="EMBL" id="AZA13381.1"/>
    </source>
</evidence>
<dbReference type="AlphaFoldDB" id="A0A3G6J5L1"/>
<reference evidence="1 2" key="1">
    <citation type="submission" date="2018-11" db="EMBL/GenBank/DDBJ databases">
        <authorList>
            <person name="Kleinhagauer T."/>
            <person name="Glaeser S.P."/>
            <person name="Spergser J."/>
            <person name="Ruckert C."/>
            <person name="Kaempfer P."/>
            <person name="Busse H.-J."/>
        </authorList>
    </citation>
    <scope>NUCLEOTIDE SEQUENCE [LARGE SCALE GENOMIC DNA]</scope>
    <source>
        <strain evidence="1 2">200CH</strain>
    </source>
</reference>
<dbReference type="Proteomes" id="UP000269019">
    <property type="component" value="Chromosome"/>
</dbReference>
<keyword evidence="2" id="KW-1185">Reference proteome</keyword>
<gene>
    <name evidence="1" type="ORF">CCHOA_04865</name>
</gene>